<reference evidence="1 2" key="1">
    <citation type="journal article" date="2021" name="Elife">
        <title>Chloroplast acquisition without the gene transfer in kleptoplastic sea slugs, Plakobranchus ocellatus.</title>
        <authorList>
            <person name="Maeda T."/>
            <person name="Takahashi S."/>
            <person name="Yoshida T."/>
            <person name="Shimamura S."/>
            <person name="Takaki Y."/>
            <person name="Nagai Y."/>
            <person name="Toyoda A."/>
            <person name="Suzuki Y."/>
            <person name="Arimoto A."/>
            <person name="Ishii H."/>
            <person name="Satoh N."/>
            <person name="Nishiyama T."/>
            <person name="Hasebe M."/>
            <person name="Maruyama T."/>
            <person name="Minagawa J."/>
            <person name="Obokata J."/>
            <person name="Shigenobu S."/>
        </authorList>
    </citation>
    <scope>NUCLEOTIDE SEQUENCE [LARGE SCALE GENOMIC DNA]</scope>
</reference>
<protein>
    <submittedName>
        <fullName evidence="1">Uncharacterized protein</fullName>
    </submittedName>
</protein>
<dbReference type="Proteomes" id="UP000735302">
    <property type="component" value="Unassembled WGS sequence"/>
</dbReference>
<evidence type="ECO:0000313" key="1">
    <source>
        <dbReference type="EMBL" id="GFO05362.1"/>
    </source>
</evidence>
<comment type="caution">
    <text evidence="1">The sequence shown here is derived from an EMBL/GenBank/DDBJ whole genome shotgun (WGS) entry which is preliminary data.</text>
</comment>
<organism evidence="1 2">
    <name type="scientific">Plakobranchus ocellatus</name>
    <dbReference type="NCBI Taxonomy" id="259542"/>
    <lineage>
        <taxon>Eukaryota</taxon>
        <taxon>Metazoa</taxon>
        <taxon>Spiralia</taxon>
        <taxon>Lophotrochozoa</taxon>
        <taxon>Mollusca</taxon>
        <taxon>Gastropoda</taxon>
        <taxon>Heterobranchia</taxon>
        <taxon>Euthyneura</taxon>
        <taxon>Panpulmonata</taxon>
        <taxon>Sacoglossa</taxon>
        <taxon>Placobranchoidea</taxon>
        <taxon>Plakobranchidae</taxon>
        <taxon>Plakobranchus</taxon>
    </lineage>
</organism>
<evidence type="ECO:0000313" key="2">
    <source>
        <dbReference type="Proteomes" id="UP000735302"/>
    </source>
</evidence>
<proteinExistence type="predicted"/>
<dbReference type="AlphaFoldDB" id="A0AAV4ADM5"/>
<dbReference type="EMBL" id="BLXT01003748">
    <property type="protein sequence ID" value="GFO05362.1"/>
    <property type="molecule type" value="Genomic_DNA"/>
</dbReference>
<gene>
    <name evidence="1" type="ORF">PoB_003186700</name>
</gene>
<keyword evidence="2" id="KW-1185">Reference proteome</keyword>
<accession>A0AAV4ADM5</accession>
<sequence>MGKIISFDSALCWLCPLVEKHGLAIIALSLASQFSDPSNEVVSLGPWEQEIYKLWDRKLKRCIVGNLRTEQIFLATKSLGTKLSCGLRMVSILCSLVFIEKQLMHMMFGRDSLQFSNYYQAVFASGAWGAGLDGKFPVNFIYCGMLSQEVRALDWTGLD</sequence>
<name>A0AAV4ADM5_9GAST</name>